<comment type="subunit">
    <text evidence="4">Component of the COP9 signalosome (CSN) complex.</text>
</comment>
<dbReference type="Gene3D" id="1.25.40.570">
    <property type="match status" value="1"/>
</dbReference>
<feature type="domain" description="PCI" evidence="10">
    <location>
        <begin position="228"/>
        <end position="397"/>
    </location>
</feature>
<dbReference type="SMART" id="SM00088">
    <property type="entry name" value="PINT"/>
    <property type="match status" value="1"/>
</dbReference>
<dbReference type="Pfam" id="PF01399">
    <property type="entry name" value="PCI"/>
    <property type="match status" value="1"/>
</dbReference>
<dbReference type="OrthoDB" id="422427at2759"/>
<keyword evidence="5" id="KW-0963">Cytoplasm</keyword>
<dbReference type="FunFam" id="1.25.40.570:FF:000022">
    <property type="entry name" value="COP9 signalosome complex subunit 1"/>
    <property type="match status" value="1"/>
</dbReference>
<evidence type="ECO:0000256" key="9">
    <source>
        <dbReference type="SAM" id="MobiDB-lite"/>
    </source>
</evidence>
<dbReference type="InterPro" id="IPR000717">
    <property type="entry name" value="PCI_dom"/>
</dbReference>
<dbReference type="PANTHER" id="PTHR14145">
    <property type="entry name" value="26S PROTESOME SUBUNIT 6"/>
    <property type="match status" value="1"/>
</dbReference>
<evidence type="ECO:0000256" key="5">
    <source>
        <dbReference type="ARBA" id="ARBA00022490"/>
    </source>
</evidence>
<dbReference type="SUPFAM" id="SSF46785">
    <property type="entry name" value="Winged helix' DNA-binding domain"/>
    <property type="match status" value="1"/>
</dbReference>
<evidence type="ECO:0000256" key="1">
    <source>
        <dbReference type="ARBA" id="ARBA00004123"/>
    </source>
</evidence>
<evidence type="ECO:0000256" key="2">
    <source>
        <dbReference type="ARBA" id="ARBA00004496"/>
    </source>
</evidence>
<dbReference type="GO" id="GO:0005737">
    <property type="term" value="C:cytoplasm"/>
    <property type="evidence" value="ECO:0007669"/>
    <property type="project" value="UniProtKB-SubCell"/>
</dbReference>
<dbReference type="PANTHER" id="PTHR14145:SF2">
    <property type="entry name" value="COP9 SIGNALOSOME COMPLEX SUBUNIT 1"/>
    <property type="match status" value="1"/>
</dbReference>
<keyword evidence="7" id="KW-0539">Nucleus</keyword>
<dbReference type="InterPro" id="IPR019585">
    <property type="entry name" value="Rpn7/CSN1"/>
</dbReference>
<comment type="caution">
    <text evidence="11">The sequence shown here is derived from an EMBL/GenBank/DDBJ whole genome shotgun (WGS) entry which is preliminary data.</text>
</comment>
<gene>
    <name evidence="11" type="ORF">E0L32_005520</name>
</gene>
<evidence type="ECO:0000313" key="11">
    <source>
        <dbReference type="EMBL" id="TPX14324.1"/>
    </source>
</evidence>
<dbReference type="AlphaFoldDB" id="A0A507B6P0"/>
<name>A0A507B6P0_9PEZI</name>
<dbReference type="RefSeq" id="XP_030996035.1">
    <property type="nucleotide sequence ID" value="XM_031140051.1"/>
</dbReference>
<evidence type="ECO:0000256" key="7">
    <source>
        <dbReference type="ARBA" id="ARBA00023242"/>
    </source>
</evidence>
<evidence type="ECO:0000256" key="4">
    <source>
        <dbReference type="ARBA" id="ARBA00011098"/>
    </source>
</evidence>
<organism evidence="11 12">
    <name type="scientific">Thyridium curvatum</name>
    <dbReference type="NCBI Taxonomy" id="1093900"/>
    <lineage>
        <taxon>Eukaryota</taxon>
        <taxon>Fungi</taxon>
        <taxon>Dikarya</taxon>
        <taxon>Ascomycota</taxon>
        <taxon>Pezizomycotina</taxon>
        <taxon>Sordariomycetes</taxon>
        <taxon>Sordariomycetidae</taxon>
        <taxon>Thyridiales</taxon>
        <taxon>Thyridiaceae</taxon>
        <taxon>Thyridium</taxon>
    </lineage>
</organism>
<dbReference type="Proteomes" id="UP000319257">
    <property type="component" value="Unassembled WGS sequence"/>
</dbReference>
<dbReference type="GO" id="GO:0008180">
    <property type="term" value="C:COP9 signalosome"/>
    <property type="evidence" value="ECO:0007669"/>
    <property type="project" value="UniProtKB-KW"/>
</dbReference>
<evidence type="ECO:0000256" key="8">
    <source>
        <dbReference type="ARBA" id="ARBA00067814"/>
    </source>
</evidence>
<evidence type="ECO:0000256" key="3">
    <source>
        <dbReference type="ARBA" id="ARBA00008793"/>
    </source>
</evidence>
<dbReference type="PROSITE" id="PS50250">
    <property type="entry name" value="PCI"/>
    <property type="match status" value="1"/>
</dbReference>
<dbReference type="EMBL" id="SKBQ01000029">
    <property type="protein sequence ID" value="TPX14324.1"/>
    <property type="molecule type" value="Genomic_DNA"/>
</dbReference>
<dbReference type="GeneID" id="41972967"/>
<protein>
    <recommendedName>
        <fullName evidence="8">COP9 signalosome complex subunit 1</fullName>
    </recommendedName>
</protein>
<evidence type="ECO:0000256" key="6">
    <source>
        <dbReference type="ARBA" id="ARBA00022790"/>
    </source>
</evidence>
<keyword evidence="6" id="KW-0736">Signalosome</keyword>
<dbReference type="Pfam" id="PF10602">
    <property type="entry name" value="RPN7"/>
    <property type="match status" value="1"/>
</dbReference>
<dbReference type="InParanoid" id="A0A507B6P0"/>
<sequence length="461" mass="51302">MADPNTAVQTFFSMMEDQGGVVVKDPPKFDLEAYISNYQGRTRFDRLLLIGKCSKVLCVDALKAAVSEALSGKDVQRYREAWDCIRVAGPNEPEAVFDEAWVKGTVQSNAAETHRLEAELRGYKNNLIKESIRMGNEDLGRHLEATGDLSGAVEAYSRMRPDISTAKHIIDVGKHLVDLAVQRREWGHVIANAAKISGFPNPDDDKVVQPYLRTMQGIGLLGQGKYREAAYSFLMIEGAATAQATQNDFVTPNDVAVYGGLLALATMNRKELKIRVLEKSNFRAFLELEPHIRRAITQFVSGRYSACLEILESYRADYLLDIHLQKHIPTLYSQIRSKCIVQYLVPFSCVTLETMNKAFAPPGQSIEQELVAMIKSGALQARIDTIDKLVTTPKAQPKAAMQASALQTANNFEKEALDRIRRMSILSADLEVKGPRKGHSAWERSSGATESWYAPDQAEMD</sequence>
<dbReference type="STRING" id="1093900.A0A507B6P0"/>
<dbReference type="InterPro" id="IPR045135">
    <property type="entry name" value="Rpn7_N"/>
</dbReference>
<evidence type="ECO:0000313" key="12">
    <source>
        <dbReference type="Proteomes" id="UP000319257"/>
    </source>
</evidence>
<reference evidence="11 12" key="1">
    <citation type="submission" date="2019-06" db="EMBL/GenBank/DDBJ databases">
        <title>Draft genome sequence of the filamentous fungus Phialemoniopsis curvata isolated from diesel fuel.</title>
        <authorList>
            <person name="Varaljay V.A."/>
            <person name="Lyon W.J."/>
            <person name="Crouch A.L."/>
            <person name="Drake C.E."/>
            <person name="Hollomon J.M."/>
            <person name="Nadeau L.J."/>
            <person name="Nunn H.S."/>
            <person name="Stevenson B.S."/>
            <person name="Bojanowski C.L."/>
            <person name="Crookes-Goodson W.J."/>
        </authorList>
    </citation>
    <scope>NUCLEOTIDE SEQUENCE [LARGE SCALE GENOMIC DNA]</scope>
    <source>
        <strain evidence="11 12">D216</strain>
    </source>
</reference>
<evidence type="ECO:0000259" key="10">
    <source>
        <dbReference type="PROSITE" id="PS50250"/>
    </source>
</evidence>
<dbReference type="InterPro" id="IPR036390">
    <property type="entry name" value="WH_DNA-bd_sf"/>
</dbReference>
<comment type="subcellular location">
    <subcellularLocation>
        <location evidence="2">Cytoplasm</location>
    </subcellularLocation>
    <subcellularLocation>
        <location evidence="1">Nucleus</location>
    </subcellularLocation>
</comment>
<comment type="similarity">
    <text evidence="3">Belongs to the CSN1 family.</text>
</comment>
<proteinExistence type="inferred from homology"/>
<keyword evidence="12" id="KW-1185">Reference proteome</keyword>
<accession>A0A507B6P0</accession>
<feature type="region of interest" description="Disordered" evidence="9">
    <location>
        <begin position="434"/>
        <end position="461"/>
    </location>
</feature>